<accession>A0ABU4SQV1</accession>
<evidence type="ECO:0000313" key="1">
    <source>
        <dbReference type="EMBL" id="MDX8001035.1"/>
    </source>
</evidence>
<sequence>MDFLVKNITPTGVYIDGVRHEGLGVELVCSSEELDDYRFVTEIVLLESETLSVNEIKDRVIEIAKEKLKKAVSQI</sequence>
<reference evidence="2" key="1">
    <citation type="journal article" date="2024" name="Toxins">
        <title>Genome Sequence Analysis of Native Xenorhabdus Strains Isolated from Entomopathogenic Nematodes in Argentina.</title>
        <authorList>
            <person name="Palma L."/>
            <person name="Frizzo L."/>
            <person name="Kaiser S."/>
            <person name="Berry C."/>
            <person name="Caballero P."/>
            <person name="Bode H.B."/>
            <person name="Del Valle E.E."/>
        </authorList>
    </citation>
    <scope>NUCLEOTIDE SEQUENCE [LARGE SCALE GENOMIC DNA]</scope>
    <source>
        <strain evidence="2">Reich</strain>
    </source>
</reference>
<name>A0ABU4SQV1_9GAMM</name>
<organism evidence="1 2">
    <name type="scientific">Xenorhabdus littoralis</name>
    <dbReference type="NCBI Taxonomy" id="2582835"/>
    <lineage>
        <taxon>Bacteria</taxon>
        <taxon>Pseudomonadati</taxon>
        <taxon>Pseudomonadota</taxon>
        <taxon>Gammaproteobacteria</taxon>
        <taxon>Enterobacterales</taxon>
        <taxon>Morganellaceae</taxon>
        <taxon>Xenorhabdus</taxon>
    </lineage>
</organism>
<dbReference type="RefSeq" id="WP_319927731.1">
    <property type="nucleotide sequence ID" value="NZ_VCDP01000114.1"/>
</dbReference>
<evidence type="ECO:0000313" key="2">
    <source>
        <dbReference type="Proteomes" id="UP001271640"/>
    </source>
</evidence>
<proteinExistence type="predicted"/>
<dbReference type="Proteomes" id="UP001271640">
    <property type="component" value="Unassembled WGS sequence"/>
</dbReference>
<dbReference type="EMBL" id="VCDP01000114">
    <property type="protein sequence ID" value="MDX8001035.1"/>
    <property type="molecule type" value="Genomic_DNA"/>
</dbReference>
<comment type="caution">
    <text evidence="1">The sequence shown here is derived from an EMBL/GenBank/DDBJ whole genome shotgun (WGS) entry which is preliminary data.</text>
</comment>
<gene>
    <name evidence="1" type="ORF">FE394_18020</name>
</gene>
<keyword evidence="2" id="KW-1185">Reference proteome</keyword>
<protein>
    <submittedName>
        <fullName evidence="1">Uncharacterized protein</fullName>
    </submittedName>
</protein>